<dbReference type="PANTHER" id="PTHR45614:SF25">
    <property type="entry name" value="MYB PROTEIN"/>
    <property type="match status" value="1"/>
</dbReference>
<sequence length="71" mass="8267">FSSIALQLPGRIGKQCRERYFNHLDPSVKKGKWTEEEDSIIFEAQKKMGNQWCEIAKLLPGRTENAVKNRF</sequence>
<evidence type="ECO:0000313" key="4">
    <source>
        <dbReference type="Proteomes" id="UP001162640"/>
    </source>
</evidence>
<dbReference type="CDD" id="cd00167">
    <property type="entry name" value="SANT"/>
    <property type="match status" value="2"/>
</dbReference>
<reference evidence="4" key="1">
    <citation type="journal article" date="2023" name="Commun. Biol.">
        <title>Genome analysis of Parmales, the sister group of diatoms, reveals the evolutionary specialization of diatoms from phago-mixotrophs to photoautotrophs.</title>
        <authorList>
            <person name="Ban H."/>
            <person name="Sato S."/>
            <person name="Yoshikawa S."/>
            <person name="Yamada K."/>
            <person name="Nakamura Y."/>
            <person name="Ichinomiya M."/>
            <person name="Sato N."/>
            <person name="Blanc-Mathieu R."/>
            <person name="Endo H."/>
            <person name="Kuwata A."/>
            <person name="Ogata H."/>
        </authorList>
    </citation>
    <scope>NUCLEOTIDE SEQUENCE [LARGE SCALE GENOMIC DNA]</scope>
</reference>
<organism evidence="3 4">
    <name type="scientific">Triparma laevis f. inornata</name>
    <dbReference type="NCBI Taxonomy" id="1714386"/>
    <lineage>
        <taxon>Eukaryota</taxon>
        <taxon>Sar</taxon>
        <taxon>Stramenopiles</taxon>
        <taxon>Ochrophyta</taxon>
        <taxon>Bolidophyceae</taxon>
        <taxon>Parmales</taxon>
        <taxon>Triparmaceae</taxon>
        <taxon>Triparma</taxon>
    </lineage>
</organism>
<dbReference type="GO" id="GO:0005634">
    <property type="term" value="C:nucleus"/>
    <property type="evidence" value="ECO:0007669"/>
    <property type="project" value="TreeGrafter"/>
</dbReference>
<protein>
    <submittedName>
        <fullName evidence="3">Uncharacterized protein</fullName>
    </submittedName>
</protein>
<dbReference type="EMBL" id="BLQM01000126">
    <property type="protein sequence ID" value="GMH66950.1"/>
    <property type="molecule type" value="Genomic_DNA"/>
</dbReference>
<accession>A0A9W7E6I3</accession>
<feature type="non-terminal residue" evidence="3">
    <location>
        <position position="1"/>
    </location>
</feature>
<evidence type="ECO:0000313" key="3">
    <source>
        <dbReference type="EMBL" id="GMH66950.1"/>
    </source>
</evidence>
<dbReference type="SUPFAM" id="SSF46689">
    <property type="entry name" value="Homeodomain-like"/>
    <property type="match status" value="1"/>
</dbReference>
<feature type="non-terminal residue" evidence="3">
    <location>
        <position position="71"/>
    </location>
</feature>
<dbReference type="AlphaFoldDB" id="A0A9W7E6I3"/>
<feature type="domain" description="HTH myb-type" evidence="2">
    <location>
        <begin position="25"/>
        <end position="71"/>
    </location>
</feature>
<dbReference type="InterPro" id="IPR001005">
    <property type="entry name" value="SANT/Myb"/>
</dbReference>
<gene>
    <name evidence="3" type="ORF">TL16_g04551</name>
</gene>
<dbReference type="GO" id="GO:0000981">
    <property type="term" value="F:DNA-binding transcription factor activity, RNA polymerase II-specific"/>
    <property type="evidence" value="ECO:0007669"/>
    <property type="project" value="TreeGrafter"/>
</dbReference>
<evidence type="ECO:0000259" key="2">
    <source>
        <dbReference type="PROSITE" id="PS51294"/>
    </source>
</evidence>
<dbReference type="SMART" id="SM00717">
    <property type="entry name" value="SANT"/>
    <property type="match status" value="1"/>
</dbReference>
<evidence type="ECO:0000259" key="1">
    <source>
        <dbReference type="PROSITE" id="PS50090"/>
    </source>
</evidence>
<feature type="domain" description="HTH myb-type" evidence="2">
    <location>
        <begin position="1"/>
        <end position="24"/>
    </location>
</feature>
<dbReference type="PROSITE" id="PS51294">
    <property type="entry name" value="HTH_MYB"/>
    <property type="match status" value="2"/>
</dbReference>
<dbReference type="Proteomes" id="UP001162640">
    <property type="component" value="Unassembled WGS sequence"/>
</dbReference>
<feature type="domain" description="Myb-like" evidence="1">
    <location>
        <begin position="25"/>
        <end position="71"/>
    </location>
</feature>
<dbReference type="GO" id="GO:0000978">
    <property type="term" value="F:RNA polymerase II cis-regulatory region sequence-specific DNA binding"/>
    <property type="evidence" value="ECO:0007669"/>
    <property type="project" value="TreeGrafter"/>
</dbReference>
<proteinExistence type="predicted"/>
<dbReference type="PANTHER" id="PTHR45614">
    <property type="entry name" value="MYB PROTEIN-RELATED"/>
    <property type="match status" value="1"/>
</dbReference>
<comment type="caution">
    <text evidence="3">The sequence shown here is derived from an EMBL/GenBank/DDBJ whole genome shotgun (WGS) entry which is preliminary data.</text>
</comment>
<dbReference type="InterPro" id="IPR050560">
    <property type="entry name" value="MYB_TF"/>
</dbReference>
<dbReference type="InterPro" id="IPR009057">
    <property type="entry name" value="Homeodomain-like_sf"/>
</dbReference>
<dbReference type="Gene3D" id="1.10.10.60">
    <property type="entry name" value="Homeodomain-like"/>
    <property type="match status" value="2"/>
</dbReference>
<dbReference type="InterPro" id="IPR017930">
    <property type="entry name" value="Myb_dom"/>
</dbReference>
<dbReference type="Pfam" id="PF00249">
    <property type="entry name" value="Myb_DNA-binding"/>
    <property type="match status" value="2"/>
</dbReference>
<name>A0A9W7E6I3_9STRA</name>
<dbReference type="PROSITE" id="PS50090">
    <property type="entry name" value="MYB_LIKE"/>
    <property type="match status" value="1"/>
</dbReference>